<evidence type="ECO:0000313" key="2">
    <source>
        <dbReference type="EMBL" id="TCV05447.1"/>
    </source>
</evidence>
<keyword evidence="3" id="KW-1185">Reference proteome</keyword>
<dbReference type="EMBL" id="SMBY01000006">
    <property type="protein sequence ID" value="TCV05447.1"/>
    <property type="molecule type" value="Genomic_DNA"/>
</dbReference>
<evidence type="ECO:0000256" key="1">
    <source>
        <dbReference type="SAM" id="MobiDB-lite"/>
    </source>
</evidence>
<dbReference type="Proteomes" id="UP000295433">
    <property type="component" value="Unassembled WGS sequence"/>
</dbReference>
<reference evidence="2 3" key="1">
    <citation type="submission" date="2019-03" db="EMBL/GenBank/DDBJ databases">
        <title>Genomic Encyclopedia of Type Strains, Phase IV (KMG-IV): sequencing the most valuable type-strain genomes for metagenomic binning, comparative biology and taxonomic classification.</title>
        <authorList>
            <person name="Goeker M."/>
        </authorList>
    </citation>
    <scope>NUCLEOTIDE SEQUENCE [LARGE SCALE GENOMIC DNA]</scope>
    <source>
        <strain evidence="2 3">DSM 16730</strain>
    </source>
</reference>
<accession>A0A4V2VT87</accession>
<gene>
    <name evidence="2" type="ORF">EDC54_10680</name>
</gene>
<protein>
    <submittedName>
        <fullName evidence="2">Uncharacterized protein</fullName>
    </submittedName>
</protein>
<feature type="region of interest" description="Disordered" evidence="1">
    <location>
        <begin position="39"/>
        <end position="69"/>
    </location>
</feature>
<proteinExistence type="predicted"/>
<dbReference type="AlphaFoldDB" id="A0A4V2VT87"/>
<evidence type="ECO:0000313" key="3">
    <source>
        <dbReference type="Proteomes" id="UP000295433"/>
    </source>
</evidence>
<comment type="caution">
    <text evidence="2">The sequence shown here is derived from an EMBL/GenBank/DDBJ whole genome shotgun (WGS) entry which is preliminary data.</text>
</comment>
<sequence>MASPFISFSSVPHAFVLPSDFLTRAGIRFFPANVVLSRALSPPPPGPVVVENTRRFASGHGDRTGRRLN</sequence>
<name>A0A4V2VT87_9GAMM</name>
<organism evidence="2 3">
    <name type="scientific">Samsonia erythrinae</name>
    <dbReference type="NCBI Taxonomy" id="160434"/>
    <lineage>
        <taxon>Bacteria</taxon>
        <taxon>Pseudomonadati</taxon>
        <taxon>Pseudomonadota</taxon>
        <taxon>Gammaproteobacteria</taxon>
        <taxon>Enterobacterales</taxon>
        <taxon>Pectobacteriaceae</taxon>
        <taxon>Samsonia</taxon>
    </lineage>
</organism>
<feature type="compositionally biased region" description="Basic and acidic residues" evidence="1">
    <location>
        <begin position="60"/>
        <end position="69"/>
    </location>
</feature>